<dbReference type="Pfam" id="PF25601">
    <property type="entry name" value="AAA_lid_14"/>
    <property type="match status" value="1"/>
</dbReference>
<keyword evidence="3" id="KW-0902">Two-component regulatory system</keyword>
<accession>A0A8J3E3S2</accession>
<dbReference type="SUPFAM" id="SSF46689">
    <property type="entry name" value="Homeodomain-like"/>
    <property type="match status" value="1"/>
</dbReference>
<dbReference type="FunFam" id="3.40.50.300:FF:000006">
    <property type="entry name" value="DNA-binding transcriptional regulator NtrC"/>
    <property type="match status" value="1"/>
</dbReference>
<dbReference type="Pfam" id="PF02954">
    <property type="entry name" value="HTH_8"/>
    <property type="match status" value="1"/>
</dbReference>
<keyword evidence="1" id="KW-0547">Nucleotide-binding</keyword>
<keyword evidence="2" id="KW-0067">ATP-binding</keyword>
<dbReference type="PRINTS" id="PR01590">
    <property type="entry name" value="HTHFIS"/>
</dbReference>
<evidence type="ECO:0000256" key="1">
    <source>
        <dbReference type="ARBA" id="ARBA00022741"/>
    </source>
</evidence>
<feature type="modified residue" description="4-aspartylphosphate" evidence="8">
    <location>
        <position position="64"/>
    </location>
</feature>
<dbReference type="InterPro" id="IPR001789">
    <property type="entry name" value="Sig_transdc_resp-reg_receiver"/>
</dbReference>
<dbReference type="InterPro" id="IPR058031">
    <property type="entry name" value="AAA_lid_NorR"/>
</dbReference>
<evidence type="ECO:0000313" key="12">
    <source>
        <dbReference type="Proteomes" id="UP000646365"/>
    </source>
</evidence>
<dbReference type="Gene3D" id="3.40.50.2300">
    <property type="match status" value="1"/>
</dbReference>
<dbReference type="CDD" id="cd00009">
    <property type="entry name" value="AAA"/>
    <property type="match status" value="1"/>
</dbReference>
<dbReference type="SUPFAM" id="SSF52172">
    <property type="entry name" value="CheY-like"/>
    <property type="match status" value="1"/>
</dbReference>
<dbReference type="InterPro" id="IPR027417">
    <property type="entry name" value="P-loop_NTPase"/>
</dbReference>
<dbReference type="PROSITE" id="PS50045">
    <property type="entry name" value="SIGMA54_INTERACT_4"/>
    <property type="match status" value="1"/>
</dbReference>
<dbReference type="PROSITE" id="PS00675">
    <property type="entry name" value="SIGMA54_INTERACT_1"/>
    <property type="match status" value="1"/>
</dbReference>
<reference evidence="11" key="1">
    <citation type="journal article" date="2014" name="Int. J. Syst. Evol. Microbiol.">
        <title>Complete genome sequence of Corynebacterium casei LMG S-19264T (=DSM 44701T), isolated from a smear-ripened cheese.</title>
        <authorList>
            <consortium name="US DOE Joint Genome Institute (JGI-PGF)"/>
            <person name="Walter F."/>
            <person name="Albersmeier A."/>
            <person name="Kalinowski J."/>
            <person name="Ruckert C."/>
        </authorList>
    </citation>
    <scope>NUCLEOTIDE SEQUENCE</scope>
    <source>
        <strain evidence="11">CGMCC 1.15725</strain>
    </source>
</reference>
<dbReference type="InterPro" id="IPR009057">
    <property type="entry name" value="Homeodomain-like_sf"/>
</dbReference>
<keyword evidence="6" id="KW-0010">Activator</keyword>
<gene>
    <name evidence="11" type="ORF">GCM10011611_43800</name>
</gene>
<dbReference type="PROSITE" id="PS50110">
    <property type="entry name" value="RESPONSE_REGULATORY"/>
    <property type="match status" value="1"/>
</dbReference>
<dbReference type="GO" id="GO:0006355">
    <property type="term" value="P:regulation of DNA-templated transcription"/>
    <property type="evidence" value="ECO:0007669"/>
    <property type="project" value="InterPro"/>
</dbReference>
<evidence type="ECO:0000256" key="5">
    <source>
        <dbReference type="ARBA" id="ARBA00023125"/>
    </source>
</evidence>
<dbReference type="InterPro" id="IPR011006">
    <property type="entry name" value="CheY-like_superfamily"/>
</dbReference>
<keyword evidence="4" id="KW-0805">Transcription regulation</keyword>
<protein>
    <submittedName>
        <fullName evidence="11">Sigma-54-dependent Fis family transcriptional regulator</fullName>
    </submittedName>
</protein>
<dbReference type="SUPFAM" id="SSF52540">
    <property type="entry name" value="P-loop containing nucleoside triphosphate hydrolases"/>
    <property type="match status" value="1"/>
</dbReference>
<dbReference type="Proteomes" id="UP000646365">
    <property type="component" value="Unassembled WGS sequence"/>
</dbReference>
<dbReference type="AlphaFoldDB" id="A0A8J3E3S2"/>
<evidence type="ECO:0000256" key="6">
    <source>
        <dbReference type="ARBA" id="ARBA00023159"/>
    </source>
</evidence>
<dbReference type="EMBL" id="BMJQ01000012">
    <property type="protein sequence ID" value="GGF32870.1"/>
    <property type="molecule type" value="Genomic_DNA"/>
</dbReference>
<comment type="caution">
    <text evidence="11">The sequence shown here is derived from an EMBL/GenBank/DDBJ whole genome shotgun (WGS) entry which is preliminary data.</text>
</comment>
<keyword evidence="7" id="KW-0804">Transcription</keyword>
<dbReference type="InterPro" id="IPR002078">
    <property type="entry name" value="Sigma_54_int"/>
</dbReference>
<proteinExistence type="predicted"/>
<dbReference type="InterPro" id="IPR025944">
    <property type="entry name" value="Sigma_54_int_dom_CS"/>
</dbReference>
<sequence>MSDTNALNNALNDARILVIDDDPDILTAARLVLRRHVGTIDIARAAEGLADRLKTERWDVVLLDMNLTQGKTDGADGFAWLERLRAADPAASVVLMTAFGGVAVAVEAMKRGASDFVLKPWANERLVATVMAGVSLARSRREADDLRLRHQALSATPAVDGATIVGAAPAMRRVFEVIGRAAPTNANVLVLGESGTGKELVAREIHRLSARANGPFVSIDLGAVSENLFESELFGHRKGAFTDARDDRPGRIVAASGGTLFLDEIGNLPLYLQRKLLTVLERQEVVPVGGDRPVSVDIRVVSATNVPTAELQREQVFRQDLLYRINTVELTLSPLRDRREDIAALAEHFIAIYARKYNVARRRLSGEALALLESYRWPGNVRELKHAIERATILAAGDRFEPGDFPAVTVPTAGAAASPAAAASPGEAEPYDLDAIERRTIARALADHTGNISRAASALGLTRAALYRRMEKHGL</sequence>
<evidence type="ECO:0000256" key="7">
    <source>
        <dbReference type="ARBA" id="ARBA00023163"/>
    </source>
</evidence>
<dbReference type="Gene3D" id="3.40.50.300">
    <property type="entry name" value="P-loop containing nucleotide triphosphate hydrolases"/>
    <property type="match status" value="1"/>
</dbReference>
<dbReference type="Pfam" id="PF00072">
    <property type="entry name" value="Response_reg"/>
    <property type="match status" value="1"/>
</dbReference>
<keyword evidence="8" id="KW-0597">Phosphoprotein</keyword>
<dbReference type="InterPro" id="IPR003593">
    <property type="entry name" value="AAA+_ATPase"/>
</dbReference>
<dbReference type="RefSeq" id="WP_189049761.1">
    <property type="nucleotide sequence ID" value="NZ_BMJQ01000012.1"/>
</dbReference>
<dbReference type="PANTHER" id="PTHR32071">
    <property type="entry name" value="TRANSCRIPTIONAL REGULATORY PROTEIN"/>
    <property type="match status" value="1"/>
</dbReference>
<dbReference type="InterPro" id="IPR002197">
    <property type="entry name" value="HTH_Fis"/>
</dbReference>
<dbReference type="SMART" id="SM00382">
    <property type="entry name" value="AAA"/>
    <property type="match status" value="1"/>
</dbReference>
<dbReference type="Gene3D" id="1.10.10.60">
    <property type="entry name" value="Homeodomain-like"/>
    <property type="match status" value="1"/>
</dbReference>
<dbReference type="InterPro" id="IPR025662">
    <property type="entry name" value="Sigma_54_int_dom_ATP-bd_1"/>
</dbReference>
<keyword evidence="12" id="KW-1185">Reference proteome</keyword>
<dbReference type="PROSITE" id="PS00676">
    <property type="entry name" value="SIGMA54_INTERACT_2"/>
    <property type="match status" value="1"/>
</dbReference>
<dbReference type="SMART" id="SM00448">
    <property type="entry name" value="REC"/>
    <property type="match status" value="1"/>
</dbReference>
<dbReference type="PANTHER" id="PTHR32071:SF113">
    <property type="entry name" value="ALGINATE BIOSYNTHESIS TRANSCRIPTIONAL REGULATORY PROTEIN ALGB"/>
    <property type="match status" value="1"/>
</dbReference>
<dbReference type="GO" id="GO:0043565">
    <property type="term" value="F:sequence-specific DNA binding"/>
    <property type="evidence" value="ECO:0007669"/>
    <property type="project" value="InterPro"/>
</dbReference>
<keyword evidence="5" id="KW-0238">DNA-binding</keyword>
<evidence type="ECO:0000256" key="8">
    <source>
        <dbReference type="PROSITE-ProRule" id="PRU00169"/>
    </source>
</evidence>
<name>A0A8J3E3S2_9PROT</name>
<evidence type="ECO:0000259" key="10">
    <source>
        <dbReference type="PROSITE" id="PS50110"/>
    </source>
</evidence>
<dbReference type="GO" id="GO:0005524">
    <property type="term" value="F:ATP binding"/>
    <property type="evidence" value="ECO:0007669"/>
    <property type="project" value="UniProtKB-KW"/>
</dbReference>
<feature type="domain" description="Sigma-54 factor interaction" evidence="9">
    <location>
        <begin position="164"/>
        <end position="393"/>
    </location>
</feature>
<evidence type="ECO:0000313" key="11">
    <source>
        <dbReference type="EMBL" id="GGF32870.1"/>
    </source>
</evidence>
<evidence type="ECO:0000259" key="9">
    <source>
        <dbReference type="PROSITE" id="PS50045"/>
    </source>
</evidence>
<evidence type="ECO:0000256" key="2">
    <source>
        <dbReference type="ARBA" id="ARBA00022840"/>
    </source>
</evidence>
<dbReference type="PROSITE" id="PS00688">
    <property type="entry name" value="SIGMA54_INTERACT_3"/>
    <property type="match status" value="1"/>
</dbReference>
<evidence type="ECO:0000256" key="3">
    <source>
        <dbReference type="ARBA" id="ARBA00023012"/>
    </source>
</evidence>
<dbReference type="Pfam" id="PF00158">
    <property type="entry name" value="Sigma54_activat"/>
    <property type="match status" value="1"/>
</dbReference>
<reference evidence="11" key="2">
    <citation type="submission" date="2020-09" db="EMBL/GenBank/DDBJ databases">
        <authorList>
            <person name="Sun Q."/>
            <person name="Zhou Y."/>
        </authorList>
    </citation>
    <scope>NUCLEOTIDE SEQUENCE</scope>
    <source>
        <strain evidence="11">CGMCC 1.15725</strain>
    </source>
</reference>
<dbReference type="Gene3D" id="1.10.8.60">
    <property type="match status" value="1"/>
</dbReference>
<dbReference type="GO" id="GO:0000160">
    <property type="term" value="P:phosphorelay signal transduction system"/>
    <property type="evidence" value="ECO:0007669"/>
    <property type="project" value="UniProtKB-KW"/>
</dbReference>
<evidence type="ECO:0000256" key="4">
    <source>
        <dbReference type="ARBA" id="ARBA00023015"/>
    </source>
</evidence>
<feature type="domain" description="Response regulatory" evidence="10">
    <location>
        <begin position="15"/>
        <end position="134"/>
    </location>
</feature>
<organism evidence="11 12">
    <name type="scientific">Aliidongia dinghuensis</name>
    <dbReference type="NCBI Taxonomy" id="1867774"/>
    <lineage>
        <taxon>Bacteria</taxon>
        <taxon>Pseudomonadati</taxon>
        <taxon>Pseudomonadota</taxon>
        <taxon>Alphaproteobacteria</taxon>
        <taxon>Rhodospirillales</taxon>
        <taxon>Dongiaceae</taxon>
        <taxon>Aliidongia</taxon>
    </lineage>
</organism>
<dbReference type="InterPro" id="IPR025943">
    <property type="entry name" value="Sigma_54_int_dom_ATP-bd_2"/>
</dbReference>